<dbReference type="AlphaFoldDB" id="A0A835KM05"/>
<dbReference type="Pfam" id="PF20100">
    <property type="entry name" value="DUF6490"/>
    <property type="match status" value="1"/>
</dbReference>
<dbReference type="InterPro" id="IPR045501">
    <property type="entry name" value="DUF6490"/>
</dbReference>
<dbReference type="Proteomes" id="UP000636709">
    <property type="component" value="Unassembled WGS sequence"/>
</dbReference>
<feature type="transmembrane region" description="Helical" evidence="1">
    <location>
        <begin position="31"/>
        <end position="52"/>
    </location>
</feature>
<comment type="caution">
    <text evidence="2">The sequence shown here is derived from an EMBL/GenBank/DDBJ whole genome shotgun (WGS) entry which is preliminary data.</text>
</comment>
<feature type="transmembrane region" description="Helical" evidence="1">
    <location>
        <begin position="94"/>
        <end position="114"/>
    </location>
</feature>
<dbReference type="PANTHER" id="PTHR46610">
    <property type="entry name" value="OS05G0181300 PROTEIN"/>
    <property type="match status" value="1"/>
</dbReference>
<name>A0A835KM05_9POAL</name>
<dbReference type="EMBL" id="JACEFO010001603">
    <property type="protein sequence ID" value="KAF8732870.1"/>
    <property type="molecule type" value="Genomic_DNA"/>
</dbReference>
<gene>
    <name evidence="2" type="ORF">HU200_015218</name>
</gene>
<evidence type="ECO:0000256" key="1">
    <source>
        <dbReference type="SAM" id="Phobius"/>
    </source>
</evidence>
<feature type="transmembrane region" description="Helical" evidence="1">
    <location>
        <begin position="64"/>
        <end position="82"/>
    </location>
</feature>
<keyword evidence="1" id="KW-0812">Transmembrane</keyword>
<keyword evidence="1" id="KW-1133">Transmembrane helix</keyword>
<protein>
    <submittedName>
        <fullName evidence="2">Uncharacterized protein</fullName>
    </submittedName>
</protein>
<evidence type="ECO:0000313" key="2">
    <source>
        <dbReference type="EMBL" id="KAF8732870.1"/>
    </source>
</evidence>
<proteinExistence type="predicted"/>
<evidence type="ECO:0000313" key="3">
    <source>
        <dbReference type="Proteomes" id="UP000636709"/>
    </source>
</evidence>
<dbReference type="Gramene" id="Dexi4B01G0003500.1">
    <property type="protein sequence ID" value="Dexi4B01G0003500.1:cds"/>
    <property type="gene ID" value="Dexi4B01G0003500"/>
</dbReference>
<reference evidence="2" key="1">
    <citation type="submission" date="2020-07" db="EMBL/GenBank/DDBJ databases">
        <title>Genome sequence and genetic diversity analysis of an under-domesticated orphan crop, white fonio (Digitaria exilis).</title>
        <authorList>
            <person name="Bennetzen J.L."/>
            <person name="Chen S."/>
            <person name="Ma X."/>
            <person name="Wang X."/>
            <person name="Yssel A.E.J."/>
            <person name="Chaluvadi S.R."/>
            <person name="Johnson M."/>
            <person name="Gangashetty P."/>
            <person name="Hamidou F."/>
            <person name="Sanogo M.D."/>
            <person name="Zwaenepoel A."/>
            <person name="Wallace J."/>
            <person name="Van De Peer Y."/>
            <person name="Van Deynze A."/>
        </authorList>
    </citation>
    <scope>NUCLEOTIDE SEQUENCE</scope>
    <source>
        <tissue evidence="2">Leaves</tissue>
    </source>
</reference>
<accession>A0A835KM05</accession>
<dbReference type="OrthoDB" id="664719at2759"/>
<keyword evidence="3" id="KW-1185">Reference proteome</keyword>
<keyword evidence="1" id="KW-0472">Membrane</keyword>
<dbReference type="PANTHER" id="PTHR46610:SF1">
    <property type="entry name" value="OS06G0147300 PROTEIN"/>
    <property type="match status" value="1"/>
</dbReference>
<organism evidence="2 3">
    <name type="scientific">Digitaria exilis</name>
    <dbReference type="NCBI Taxonomy" id="1010633"/>
    <lineage>
        <taxon>Eukaryota</taxon>
        <taxon>Viridiplantae</taxon>
        <taxon>Streptophyta</taxon>
        <taxon>Embryophyta</taxon>
        <taxon>Tracheophyta</taxon>
        <taxon>Spermatophyta</taxon>
        <taxon>Magnoliopsida</taxon>
        <taxon>Liliopsida</taxon>
        <taxon>Poales</taxon>
        <taxon>Poaceae</taxon>
        <taxon>PACMAD clade</taxon>
        <taxon>Panicoideae</taxon>
        <taxon>Panicodae</taxon>
        <taxon>Paniceae</taxon>
        <taxon>Anthephorinae</taxon>
        <taxon>Digitaria</taxon>
    </lineage>
</organism>
<sequence length="122" mass="12786">MASPATTALAFVLLTGSSIMAIHRSQYDAAATAFVAASYAALVLLFCFLRLFEAAPPGSPARGRARAGVWLATAALTAMFSWRVAALVPWHVAAGVWLLGASTVLGGFYALFLVRPARGDEE</sequence>